<dbReference type="PANTHER" id="PTHR37813">
    <property type="entry name" value="FELS-2 PROPHAGE PROTEIN"/>
    <property type="match status" value="1"/>
</dbReference>
<name>A0ABX2NCX1_9FIRM</name>
<dbReference type="Proteomes" id="UP000540919">
    <property type="component" value="Unassembled WGS sequence"/>
</dbReference>
<evidence type="ECO:0000256" key="3">
    <source>
        <dbReference type="SAM" id="Phobius"/>
    </source>
</evidence>
<dbReference type="InterPro" id="IPR016024">
    <property type="entry name" value="ARM-type_fold"/>
</dbReference>
<keyword evidence="2" id="KW-0175">Coiled coil</keyword>
<keyword evidence="1" id="KW-1188">Viral release from host cell</keyword>
<dbReference type="Gene3D" id="1.20.120.20">
    <property type="entry name" value="Apolipoprotein"/>
    <property type="match status" value="2"/>
</dbReference>
<feature type="transmembrane region" description="Helical" evidence="3">
    <location>
        <begin position="517"/>
        <end position="537"/>
    </location>
</feature>
<keyword evidence="6" id="KW-1185">Reference proteome</keyword>
<proteinExistence type="predicted"/>
<dbReference type="PANTHER" id="PTHR37813:SF1">
    <property type="entry name" value="FELS-2 PROPHAGE PROTEIN"/>
    <property type="match status" value="1"/>
</dbReference>
<organism evidence="5 6">
    <name type="scientific">Anaerococcus faecalis</name>
    <dbReference type="NCBI Taxonomy" id="2742993"/>
    <lineage>
        <taxon>Bacteria</taxon>
        <taxon>Bacillati</taxon>
        <taxon>Bacillota</taxon>
        <taxon>Tissierellia</taxon>
        <taxon>Tissierellales</taxon>
        <taxon>Peptoniphilaceae</taxon>
        <taxon>Anaerococcus</taxon>
    </lineage>
</organism>
<evidence type="ECO:0000313" key="5">
    <source>
        <dbReference type="EMBL" id="NVF12543.1"/>
    </source>
</evidence>
<dbReference type="InterPro" id="IPR010090">
    <property type="entry name" value="Phage_tape_meas"/>
</dbReference>
<accession>A0ABX2NCX1</accession>
<dbReference type="Pfam" id="PF10145">
    <property type="entry name" value="PhageMin_Tail"/>
    <property type="match status" value="1"/>
</dbReference>
<keyword evidence="3" id="KW-0472">Membrane</keyword>
<evidence type="ECO:0000256" key="2">
    <source>
        <dbReference type="SAM" id="Coils"/>
    </source>
</evidence>
<comment type="caution">
    <text evidence="5">The sequence shown here is derived from an EMBL/GenBank/DDBJ whole genome shotgun (WGS) entry which is preliminary data.</text>
</comment>
<keyword evidence="3" id="KW-0812">Transmembrane</keyword>
<protein>
    <submittedName>
        <fullName evidence="5">Phage tail tape measure protein</fullName>
    </submittedName>
</protein>
<keyword evidence="3" id="KW-1133">Transmembrane helix</keyword>
<evidence type="ECO:0000313" key="6">
    <source>
        <dbReference type="Proteomes" id="UP000540919"/>
    </source>
</evidence>
<dbReference type="RefSeq" id="WP_176270263.1">
    <property type="nucleotide sequence ID" value="NZ_JABVBA010000020.1"/>
</dbReference>
<feature type="domain" description="Phage tail tape measure protein" evidence="4">
    <location>
        <begin position="191"/>
        <end position="390"/>
    </location>
</feature>
<reference evidence="5 6" key="1">
    <citation type="submission" date="2020-06" db="EMBL/GenBank/DDBJ databases">
        <title>Anaerococcus sp. nov., isolated form swine feces.</title>
        <authorList>
            <person name="Yu S."/>
        </authorList>
    </citation>
    <scope>NUCLEOTIDE SEQUENCE [LARGE SCALE GENOMIC DNA]</scope>
    <source>
        <strain evidence="5 6">AGMB00486</strain>
    </source>
</reference>
<sequence>MANRIKGITVEIGGDTTKLQDALKKVNTEIKHTQSELRDVNKLLKMDPGNTELISQKHKLLGQTLEETKNKLNSLKEAQKQAEQALAEGKISQEQYDALKREIIETEQALKSLERQGATTNQTLQNIAITGEKWQNTGQNIENVGRKMMPVSLAVAGLGVAAVKTASDFDSGMSKVKAVSGATGSDFDALRDKAREMGAKTKFSASEAAEAMNYMAMAGWKTKDMIGGIDGVMNLAAASGEDLATTSDIVTDALTAFGLKAEDSSHFADVLAAASSNANTNVSMMGETFKYAAPIAGSLGYSVEDTALAIGLMANAGIKGSQAGTSLRKIMTELNGELTLSGQSFGEVSIQTTNTDGSMRSLNDILMDCRSAFSQMSESEKVANAEALVGKQAMSGFLAIMNAAPEDVEKLSSAINNADGTAEKMAKTMQDNLGGQLKILQSALEELAISFGELFMPAVRKAVDILTKLVNGLNALPGPVKGVIAGIGLFVAALGPVLMIVGKLVWSIGTIMTKGPIIVGGITKIVGVFTGTLIPAITAVVSTIGIVPIAIGAVIAGLILLWKKCDWFREGIISIWETIKESTVTIWNGIKDFFVNLWQGISDSWISSWTAITEFLNDLWTGFVEGIKSLWQGVKDFFSNLWMGISEGWNSIWASITTFLTQSWNTFIEGAKTLWQGLGEFFTSLWTSVQTTFSTIWTAIQTKTSEVFNAIGEFFKTTWNNIKTFISTTLDGIKLKIETIWNGLKEFLTTVITAIGEFISTSWTNIKTTIETILTSIKTILESIWNGIKTFISSTMNNIKTFVSSAWNYIKSTISSAVNTAKSAVSSAFNSMRSSISSTMSNIQSTIRNGFNNAVNFIKNLASQAYSWGADLVNGIARGIRNAIGNVVSAVSDVASTIRSYLHFSVPDVGPLTDYESWMPDFMEGLSKGIEKSRRLVQSSMKNVASDMVLSPNISAIGIGGYDKESAVNGIDIGRQISDALANINVKSENAGDIIIPVYLGGTLLDEVIVSATMRKNLRSGGR</sequence>
<dbReference type="NCBIfam" id="TIGR01760">
    <property type="entry name" value="tape_meas_TP901"/>
    <property type="match status" value="1"/>
</dbReference>
<feature type="coiled-coil region" evidence="2">
    <location>
        <begin position="23"/>
        <end position="116"/>
    </location>
</feature>
<evidence type="ECO:0000256" key="1">
    <source>
        <dbReference type="ARBA" id="ARBA00022612"/>
    </source>
</evidence>
<evidence type="ECO:0000259" key="4">
    <source>
        <dbReference type="Pfam" id="PF10145"/>
    </source>
</evidence>
<dbReference type="EMBL" id="JABVBA010000020">
    <property type="protein sequence ID" value="NVF12543.1"/>
    <property type="molecule type" value="Genomic_DNA"/>
</dbReference>
<gene>
    <name evidence="5" type="ORF">HV819_11310</name>
</gene>
<dbReference type="SUPFAM" id="SSF48371">
    <property type="entry name" value="ARM repeat"/>
    <property type="match status" value="1"/>
</dbReference>
<feature type="transmembrane region" description="Helical" evidence="3">
    <location>
        <begin position="543"/>
        <end position="562"/>
    </location>
</feature>
<feature type="transmembrane region" description="Helical" evidence="3">
    <location>
        <begin position="483"/>
        <end position="505"/>
    </location>
</feature>